<keyword evidence="3 6" id="KW-0547">Nucleotide-binding</keyword>
<dbReference type="PROSITE" id="PS00107">
    <property type="entry name" value="PROTEIN_KINASE_ATP"/>
    <property type="match status" value="1"/>
</dbReference>
<comment type="caution">
    <text evidence="9">The sequence shown here is derived from an EMBL/GenBank/DDBJ whole genome shotgun (WGS) entry which is preliminary data.</text>
</comment>
<evidence type="ECO:0000256" key="4">
    <source>
        <dbReference type="ARBA" id="ARBA00022777"/>
    </source>
</evidence>
<dbReference type="Pfam" id="PF00069">
    <property type="entry name" value="Pkinase"/>
    <property type="match status" value="1"/>
</dbReference>
<feature type="domain" description="Protein kinase" evidence="8">
    <location>
        <begin position="14"/>
        <end position="268"/>
    </location>
</feature>
<dbReference type="FunFam" id="1.10.510.10:FF:000571">
    <property type="entry name" value="Maternal embryonic leucine zipper kinase"/>
    <property type="match status" value="1"/>
</dbReference>
<accession>A0A8S1S1J1</accession>
<dbReference type="GO" id="GO:0000045">
    <property type="term" value="P:autophagosome assembly"/>
    <property type="evidence" value="ECO:0007669"/>
    <property type="project" value="TreeGrafter"/>
</dbReference>
<keyword evidence="2" id="KW-0808">Transferase</keyword>
<dbReference type="GO" id="GO:0010506">
    <property type="term" value="P:regulation of autophagy"/>
    <property type="evidence" value="ECO:0007669"/>
    <property type="project" value="InterPro"/>
</dbReference>
<reference evidence="9" key="1">
    <citation type="submission" date="2021-01" db="EMBL/GenBank/DDBJ databases">
        <authorList>
            <consortium name="Genoscope - CEA"/>
            <person name="William W."/>
        </authorList>
    </citation>
    <scope>NUCLEOTIDE SEQUENCE</scope>
</reference>
<evidence type="ECO:0000256" key="5">
    <source>
        <dbReference type="ARBA" id="ARBA00022840"/>
    </source>
</evidence>
<keyword evidence="7" id="KW-0175">Coiled coil</keyword>
<evidence type="ECO:0000256" key="7">
    <source>
        <dbReference type="SAM" id="Coils"/>
    </source>
</evidence>
<evidence type="ECO:0000256" key="2">
    <source>
        <dbReference type="ARBA" id="ARBA00022679"/>
    </source>
</evidence>
<keyword evidence="4" id="KW-0418">Kinase</keyword>
<dbReference type="InterPro" id="IPR008271">
    <property type="entry name" value="Ser/Thr_kinase_AS"/>
</dbReference>
<dbReference type="PROSITE" id="PS00108">
    <property type="entry name" value="PROTEIN_KINASE_ST"/>
    <property type="match status" value="1"/>
</dbReference>
<name>A0A8S1S1J1_9CILI</name>
<dbReference type="PANTHER" id="PTHR24348:SF22">
    <property type="entry name" value="NON-SPECIFIC SERINE_THREONINE PROTEIN KINASE"/>
    <property type="match status" value="1"/>
</dbReference>
<dbReference type="GO" id="GO:0005524">
    <property type="term" value="F:ATP binding"/>
    <property type="evidence" value="ECO:0007669"/>
    <property type="project" value="UniProtKB-UniRule"/>
</dbReference>
<dbReference type="GO" id="GO:0016020">
    <property type="term" value="C:membrane"/>
    <property type="evidence" value="ECO:0007669"/>
    <property type="project" value="TreeGrafter"/>
</dbReference>
<dbReference type="InterPro" id="IPR000719">
    <property type="entry name" value="Prot_kinase_dom"/>
</dbReference>
<dbReference type="PANTHER" id="PTHR24348">
    <property type="entry name" value="SERINE/THREONINE-PROTEIN KINASE UNC-51-RELATED"/>
    <property type="match status" value="1"/>
</dbReference>
<evidence type="ECO:0000256" key="3">
    <source>
        <dbReference type="ARBA" id="ARBA00022741"/>
    </source>
</evidence>
<evidence type="ECO:0000256" key="6">
    <source>
        <dbReference type="PROSITE-ProRule" id="PRU10141"/>
    </source>
</evidence>
<evidence type="ECO:0000256" key="1">
    <source>
        <dbReference type="ARBA" id="ARBA00011245"/>
    </source>
</evidence>
<sequence>MNQSMEKSLENKGYKIQSLLGKGAFGKVFKGLKNNNQQQVAIKTIEISRFSENDGIFGQLVQSEIQALKMIKSDHVVGFVDTFSDMKYCYIIMEYCDSGDLENQLKNPNFKITEQDALGIFKQILKGLRDLHSKYIIHRDLKVQNILVHNNSIYKIADLGFCKLLQAADQESRLQLGSLFTMAPEIFNQKPYGLSSDMFSLGVIFYQILYNRYPFKQKDYLQDYQPNINFQKNKIEVSEKTQNLLFQMLQFDPQKRISFKDLINHPAFDRPIFSLISKIQLQSNRISFDDYGEFYNEKSGEIEANLKNNIGHQQMPQIVQVQHYPKLEFKNFELEKIQEDNKNKLSLEIDKINEKINQMYFFSNTFQELIQFLQSPNIMVLLCLKLQKLCENIINMIIENRQIYQQQKQYELDYNILEEQYREMVNLSEGIIYQLHFLQEQLINYNQNIFAQKMSEQQFNKLFYEQLSNYLSKVKNNITNAISHLIFCYLYCITQNSQFLQFDETTFDLKRSKQLYKNSDHLLEQIQLFSNKISKQNY</sequence>
<dbReference type="GO" id="GO:0004674">
    <property type="term" value="F:protein serine/threonine kinase activity"/>
    <property type="evidence" value="ECO:0007669"/>
    <property type="project" value="InterPro"/>
</dbReference>
<dbReference type="OrthoDB" id="286672at2759"/>
<evidence type="ECO:0000313" key="9">
    <source>
        <dbReference type="EMBL" id="CAD8134118.1"/>
    </source>
</evidence>
<dbReference type="EMBL" id="CAJJDO010000003">
    <property type="protein sequence ID" value="CAD8134118.1"/>
    <property type="molecule type" value="Genomic_DNA"/>
</dbReference>
<dbReference type="PROSITE" id="PS50011">
    <property type="entry name" value="PROTEIN_KINASE_DOM"/>
    <property type="match status" value="1"/>
</dbReference>
<dbReference type="Proteomes" id="UP000689195">
    <property type="component" value="Unassembled WGS sequence"/>
</dbReference>
<dbReference type="CDD" id="cd00180">
    <property type="entry name" value="PKc"/>
    <property type="match status" value="1"/>
</dbReference>
<keyword evidence="10" id="KW-1185">Reference proteome</keyword>
<organism evidence="9 10">
    <name type="scientific">Paramecium pentaurelia</name>
    <dbReference type="NCBI Taxonomy" id="43138"/>
    <lineage>
        <taxon>Eukaryota</taxon>
        <taxon>Sar</taxon>
        <taxon>Alveolata</taxon>
        <taxon>Ciliophora</taxon>
        <taxon>Intramacronucleata</taxon>
        <taxon>Oligohymenophorea</taxon>
        <taxon>Peniculida</taxon>
        <taxon>Parameciidae</taxon>
        <taxon>Paramecium</taxon>
    </lineage>
</organism>
<proteinExistence type="predicted"/>
<feature type="binding site" evidence="6">
    <location>
        <position position="43"/>
    </location>
    <ligand>
        <name>ATP</name>
        <dbReference type="ChEBI" id="CHEBI:30616"/>
    </ligand>
</feature>
<keyword evidence="5 6" id="KW-0067">ATP-binding</keyword>
<dbReference type="InterPro" id="IPR017441">
    <property type="entry name" value="Protein_kinase_ATP_BS"/>
</dbReference>
<evidence type="ECO:0000259" key="8">
    <source>
        <dbReference type="PROSITE" id="PS50011"/>
    </source>
</evidence>
<dbReference type="GO" id="GO:0005776">
    <property type="term" value="C:autophagosome"/>
    <property type="evidence" value="ECO:0007669"/>
    <property type="project" value="TreeGrafter"/>
</dbReference>
<evidence type="ECO:0000313" key="10">
    <source>
        <dbReference type="Proteomes" id="UP000689195"/>
    </source>
</evidence>
<dbReference type="InterPro" id="IPR045269">
    <property type="entry name" value="Atg1-like"/>
</dbReference>
<protein>
    <recommendedName>
        <fullName evidence="8">Protein kinase domain-containing protein</fullName>
    </recommendedName>
</protein>
<comment type="subunit">
    <text evidence="1">Monomer.</text>
</comment>
<dbReference type="GO" id="GO:0005829">
    <property type="term" value="C:cytosol"/>
    <property type="evidence" value="ECO:0007669"/>
    <property type="project" value="TreeGrafter"/>
</dbReference>
<dbReference type="SMART" id="SM00220">
    <property type="entry name" value="S_TKc"/>
    <property type="match status" value="1"/>
</dbReference>
<dbReference type="AlphaFoldDB" id="A0A8S1S1J1"/>
<gene>
    <name evidence="9" type="ORF">PPENT_87.1.T0030142</name>
</gene>
<feature type="coiled-coil region" evidence="7">
    <location>
        <begin position="400"/>
        <end position="427"/>
    </location>
</feature>
<dbReference type="GO" id="GO:0000407">
    <property type="term" value="C:phagophore assembly site"/>
    <property type="evidence" value="ECO:0007669"/>
    <property type="project" value="TreeGrafter"/>
</dbReference>